<sequence length="59" mass="6516">GSRGGVTQVHIEFMDDTSRTIIRNVKSPVREKTSSAREREAPCVSDVVFAHILVSFSLV</sequence>
<dbReference type="GO" id="GO:0022627">
    <property type="term" value="C:cytosolic small ribosomal subunit"/>
    <property type="evidence" value="ECO:0007669"/>
    <property type="project" value="TreeGrafter"/>
</dbReference>
<dbReference type="GO" id="GO:0030490">
    <property type="term" value="P:maturation of SSU-rRNA"/>
    <property type="evidence" value="ECO:0007669"/>
    <property type="project" value="TreeGrafter"/>
</dbReference>
<feature type="non-terminal residue" evidence="4">
    <location>
        <position position="1"/>
    </location>
</feature>
<dbReference type="Gene3D" id="2.40.50.140">
    <property type="entry name" value="Nucleic acid-binding proteins"/>
    <property type="match status" value="1"/>
</dbReference>
<dbReference type="GO" id="GO:0003735">
    <property type="term" value="F:structural constituent of ribosome"/>
    <property type="evidence" value="ECO:0007669"/>
    <property type="project" value="InterPro"/>
</dbReference>
<dbReference type="Proteomes" id="UP001218188">
    <property type="component" value="Unassembled WGS sequence"/>
</dbReference>
<organism evidence="4 5">
    <name type="scientific">Mycena alexandri</name>
    <dbReference type="NCBI Taxonomy" id="1745969"/>
    <lineage>
        <taxon>Eukaryota</taxon>
        <taxon>Fungi</taxon>
        <taxon>Dikarya</taxon>
        <taxon>Basidiomycota</taxon>
        <taxon>Agaricomycotina</taxon>
        <taxon>Agaricomycetes</taxon>
        <taxon>Agaricomycetidae</taxon>
        <taxon>Agaricales</taxon>
        <taxon>Marasmiineae</taxon>
        <taxon>Mycenaceae</taxon>
        <taxon>Mycena</taxon>
    </lineage>
</organism>
<dbReference type="PANTHER" id="PTHR10769:SF3">
    <property type="entry name" value="SMALL RIBOSOMAL SUBUNIT PROTEIN ES28"/>
    <property type="match status" value="1"/>
</dbReference>
<dbReference type="GO" id="GO:0006412">
    <property type="term" value="P:translation"/>
    <property type="evidence" value="ECO:0007669"/>
    <property type="project" value="InterPro"/>
</dbReference>
<keyword evidence="3" id="KW-0687">Ribonucleoprotein</keyword>
<accession>A0AAD6X3T0</accession>
<reference evidence="4" key="1">
    <citation type="submission" date="2023-03" db="EMBL/GenBank/DDBJ databases">
        <title>Massive genome expansion in bonnet fungi (Mycena s.s.) driven by repeated elements and novel gene families across ecological guilds.</title>
        <authorList>
            <consortium name="Lawrence Berkeley National Laboratory"/>
            <person name="Harder C.B."/>
            <person name="Miyauchi S."/>
            <person name="Viragh M."/>
            <person name="Kuo A."/>
            <person name="Thoen E."/>
            <person name="Andreopoulos B."/>
            <person name="Lu D."/>
            <person name="Skrede I."/>
            <person name="Drula E."/>
            <person name="Henrissat B."/>
            <person name="Morin E."/>
            <person name="Kohler A."/>
            <person name="Barry K."/>
            <person name="LaButti K."/>
            <person name="Morin E."/>
            <person name="Salamov A."/>
            <person name="Lipzen A."/>
            <person name="Mereny Z."/>
            <person name="Hegedus B."/>
            <person name="Baldrian P."/>
            <person name="Stursova M."/>
            <person name="Weitz H."/>
            <person name="Taylor A."/>
            <person name="Grigoriev I.V."/>
            <person name="Nagy L.G."/>
            <person name="Martin F."/>
            <person name="Kauserud H."/>
        </authorList>
    </citation>
    <scope>NUCLEOTIDE SEQUENCE</scope>
    <source>
        <strain evidence="4">CBHHK200</strain>
    </source>
</reference>
<dbReference type="GO" id="GO:0000028">
    <property type="term" value="P:ribosomal small subunit assembly"/>
    <property type="evidence" value="ECO:0007669"/>
    <property type="project" value="TreeGrafter"/>
</dbReference>
<comment type="caution">
    <text evidence="4">The sequence shown here is derived from an EMBL/GenBank/DDBJ whole genome shotgun (WGS) entry which is preliminary data.</text>
</comment>
<comment type="similarity">
    <text evidence="1">Belongs to the eukaryotic ribosomal protein eS28 family.</text>
</comment>
<gene>
    <name evidence="4" type="ORF">C8F04DRAFT_906040</name>
</gene>
<evidence type="ECO:0000256" key="1">
    <source>
        <dbReference type="ARBA" id="ARBA00005943"/>
    </source>
</evidence>
<name>A0AAD6X3T0_9AGAR</name>
<dbReference type="Pfam" id="PF01200">
    <property type="entry name" value="Ribosomal_S28e"/>
    <property type="match status" value="1"/>
</dbReference>
<keyword evidence="5" id="KW-1185">Reference proteome</keyword>
<dbReference type="InterPro" id="IPR000289">
    <property type="entry name" value="Ribosomal_eS28"/>
</dbReference>
<evidence type="ECO:0000256" key="2">
    <source>
        <dbReference type="ARBA" id="ARBA00022980"/>
    </source>
</evidence>
<keyword evidence="2" id="KW-0689">Ribosomal protein</keyword>
<protein>
    <submittedName>
        <fullName evidence="4">Uncharacterized protein</fullName>
    </submittedName>
</protein>
<proteinExistence type="inferred from homology"/>
<dbReference type="AlphaFoldDB" id="A0AAD6X3T0"/>
<dbReference type="SUPFAM" id="SSF50249">
    <property type="entry name" value="Nucleic acid-binding proteins"/>
    <property type="match status" value="1"/>
</dbReference>
<dbReference type="PANTHER" id="PTHR10769">
    <property type="entry name" value="40S RIBOSOMAL PROTEIN S28"/>
    <property type="match status" value="1"/>
</dbReference>
<evidence type="ECO:0000313" key="4">
    <source>
        <dbReference type="EMBL" id="KAJ7033831.1"/>
    </source>
</evidence>
<evidence type="ECO:0000256" key="3">
    <source>
        <dbReference type="ARBA" id="ARBA00023274"/>
    </source>
</evidence>
<dbReference type="EMBL" id="JARJCM010000062">
    <property type="protein sequence ID" value="KAJ7033831.1"/>
    <property type="molecule type" value="Genomic_DNA"/>
</dbReference>
<dbReference type="InterPro" id="IPR012340">
    <property type="entry name" value="NA-bd_OB-fold"/>
</dbReference>
<feature type="non-terminal residue" evidence="4">
    <location>
        <position position="59"/>
    </location>
</feature>
<evidence type="ECO:0000313" key="5">
    <source>
        <dbReference type="Proteomes" id="UP001218188"/>
    </source>
</evidence>